<evidence type="ECO:0000256" key="4">
    <source>
        <dbReference type="ARBA" id="ARBA00013346"/>
    </source>
</evidence>
<dbReference type="GO" id="GO:0005737">
    <property type="term" value="C:cytoplasm"/>
    <property type="evidence" value="ECO:0007669"/>
    <property type="project" value="UniProtKB-SubCell"/>
</dbReference>
<dbReference type="eggNOG" id="COG2518">
    <property type="taxonomic scope" value="Bacteria"/>
</dbReference>
<evidence type="ECO:0000256" key="9">
    <source>
        <dbReference type="ARBA" id="ARBA00030757"/>
    </source>
</evidence>
<evidence type="ECO:0000256" key="2">
    <source>
        <dbReference type="ARBA" id="ARBA00005369"/>
    </source>
</evidence>
<dbReference type="Gene3D" id="3.40.50.150">
    <property type="entry name" value="Vaccinia Virus protein VP39"/>
    <property type="match status" value="1"/>
</dbReference>
<keyword evidence="7" id="KW-0808">Transferase</keyword>
<evidence type="ECO:0000256" key="10">
    <source>
        <dbReference type="ARBA" id="ARBA00031323"/>
    </source>
</evidence>
<keyword evidence="5" id="KW-0963">Cytoplasm</keyword>
<dbReference type="EMBL" id="CP002826">
    <property type="protein sequence ID" value="AEI05367.1"/>
    <property type="molecule type" value="Genomic_DNA"/>
</dbReference>
<evidence type="ECO:0000256" key="1">
    <source>
        <dbReference type="ARBA" id="ARBA00004496"/>
    </source>
</evidence>
<dbReference type="SUPFAM" id="SSF53335">
    <property type="entry name" value="S-adenosyl-L-methionine-dependent methyltransferases"/>
    <property type="match status" value="1"/>
</dbReference>
<dbReference type="InterPro" id="IPR029063">
    <property type="entry name" value="SAM-dependent_MTases_sf"/>
</dbReference>
<dbReference type="Pfam" id="PF01135">
    <property type="entry name" value="PCMT"/>
    <property type="match status" value="1"/>
</dbReference>
<proteinExistence type="inferred from homology"/>
<dbReference type="RefSeq" id="WP_012564619.1">
    <property type="nucleotide sequence ID" value="NC_011386.1"/>
</dbReference>
<dbReference type="CDD" id="cd02440">
    <property type="entry name" value="AdoMet_MTases"/>
    <property type="match status" value="1"/>
</dbReference>
<evidence type="ECO:0000256" key="3">
    <source>
        <dbReference type="ARBA" id="ARBA00011890"/>
    </source>
</evidence>
<dbReference type="GO" id="GO:0004719">
    <property type="term" value="F:protein-L-isoaspartate (D-aspartate) O-methyltransferase activity"/>
    <property type="evidence" value="ECO:0007669"/>
    <property type="project" value="UniProtKB-EC"/>
</dbReference>
<accession>B6JJK1</accession>
<dbReference type="Proteomes" id="UP000007730">
    <property type="component" value="Chromosome"/>
</dbReference>
<evidence type="ECO:0000313" key="13">
    <source>
        <dbReference type="Proteomes" id="UP000007730"/>
    </source>
</evidence>
<keyword evidence="13" id="KW-1185">Reference proteome</keyword>
<name>B6JJK1_AFIC5</name>
<sequence length="305" mass="32546">MQEAKTRDGVSLFSPAELAVVRRAFGRQMLAVLGVENPAIAAAFAAVPREAFLGPPPWTAVSPVIAHHVLPDRDPVVLYQDIVVALDPARGVNNGSPSLHAKLLEALGPKSGEHVVHIGAGSGYYSAMLSELVGLSGRVTAVEFDPALADKARNNLSSYRNVTVVCGDGTRWPENEADGVYVNFAVARPADRWIEGLASGGRLVFPLGVPGPQQPHLGGRHAEHGAALRIERRAEGYAAEAITPAYFVWAEGNSDVAPDELARLRAAFEGGGLDRVRSLIWKRPAPPERCWFIGASWALGCDETL</sequence>
<dbReference type="GO" id="GO:0032259">
    <property type="term" value="P:methylation"/>
    <property type="evidence" value="ECO:0007669"/>
    <property type="project" value="UniProtKB-KW"/>
</dbReference>
<dbReference type="OrthoDB" id="9807766at2"/>
<evidence type="ECO:0000256" key="5">
    <source>
        <dbReference type="ARBA" id="ARBA00022490"/>
    </source>
</evidence>
<organism evidence="12 13">
    <name type="scientific">Afipia carboxidovorans (strain ATCC 49405 / DSM 1227 / KCTC 32145 / OM5)</name>
    <name type="common">Oligotropha carboxidovorans</name>
    <dbReference type="NCBI Taxonomy" id="504832"/>
    <lineage>
        <taxon>Bacteria</taxon>
        <taxon>Pseudomonadati</taxon>
        <taxon>Pseudomonadota</taxon>
        <taxon>Alphaproteobacteria</taxon>
        <taxon>Hyphomicrobiales</taxon>
        <taxon>Nitrobacteraceae</taxon>
        <taxon>Afipia</taxon>
    </lineage>
</organism>
<dbReference type="HOGENOM" id="CLU_066224_0_0_5"/>
<evidence type="ECO:0000256" key="6">
    <source>
        <dbReference type="ARBA" id="ARBA00022603"/>
    </source>
</evidence>
<dbReference type="STRING" id="504832.OCA5_c06440"/>
<dbReference type="PANTHER" id="PTHR11579">
    <property type="entry name" value="PROTEIN-L-ISOASPARTATE O-METHYLTRANSFERASE"/>
    <property type="match status" value="1"/>
</dbReference>
<dbReference type="AlphaFoldDB" id="B6JJK1"/>
<comment type="subcellular location">
    <subcellularLocation>
        <location evidence="1">Cytoplasm</location>
    </subcellularLocation>
</comment>
<evidence type="ECO:0000256" key="7">
    <source>
        <dbReference type="ARBA" id="ARBA00022679"/>
    </source>
</evidence>
<keyword evidence="6" id="KW-0489">Methyltransferase</keyword>
<dbReference type="KEGG" id="ocg:OCA5_c06440"/>
<reference evidence="12 13" key="1">
    <citation type="journal article" date="2011" name="J. Bacteriol.">
        <title>Complete genome sequences of the chemolithoautotrophic Oligotropha carboxidovorans strains OM4 and OM5.</title>
        <authorList>
            <person name="Volland S."/>
            <person name="Rachinger M."/>
            <person name="Strittmatter A."/>
            <person name="Daniel R."/>
            <person name="Gottschalk G."/>
            <person name="Meyer O."/>
        </authorList>
    </citation>
    <scope>NUCLEOTIDE SEQUENCE [LARGE SCALE GENOMIC DNA]</scope>
    <source>
        <strain evidence="13">ATCC 49405 / DSM 1227 / KCTC 32145 / OM5</strain>
    </source>
</reference>
<protein>
    <recommendedName>
        <fullName evidence="4">Protein-L-isoaspartate O-methyltransferase</fullName>
        <ecNumber evidence="3">2.1.1.77</ecNumber>
    </recommendedName>
    <alternativeName>
        <fullName evidence="11">L-isoaspartyl protein carboxyl methyltransferase</fullName>
    </alternativeName>
    <alternativeName>
        <fullName evidence="9">Protein L-isoaspartyl methyltransferase</fullName>
    </alternativeName>
    <alternativeName>
        <fullName evidence="10">Protein-beta-aspartate methyltransferase</fullName>
    </alternativeName>
</protein>
<dbReference type="EC" id="2.1.1.77" evidence="3"/>
<dbReference type="InterPro" id="IPR000682">
    <property type="entry name" value="PCMT"/>
</dbReference>
<comment type="similarity">
    <text evidence="2">Belongs to the methyltransferase superfamily. L-isoaspartyl/D-aspartyl protein methyltransferase family.</text>
</comment>
<dbReference type="KEGG" id="oca:OCAR_7492"/>
<evidence type="ECO:0000256" key="8">
    <source>
        <dbReference type="ARBA" id="ARBA00022691"/>
    </source>
</evidence>
<evidence type="ECO:0000313" key="12">
    <source>
        <dbReference type="EMBL" id="AEI05367.1"/>
    </source>
</evidence>
<gene>
    <name evidence="12" type="ordered locus">OCA5_c06440</name>
</gene>
<dbReference type="PANTHER" id="PTHR11579:SF0">
    <property type="entry name" value="PROTEIN-L-ISOASPARTATE(D-ASPARTATE) O-METHYLTRANSFERASE"/>
    <property type="match status" value="1"/>
</dbReference>
<keyword evidence="8" id="KW-0949">S-adenosyl-L-methionine</keyword>
<evidence type="ECO:0000256" key="11">
    <source>
        <dbReference type="ARBA" id="ARBA00031350"/>
    </source>
</evidence>